<dbReference type="OrthoDB" id="3220023at2759"/>
<dbReference type="Proteomes" id="UP000297245">
    <property type="component" value="Unassembled WGS sequence"/>
</dbReference>
<reference evidence="3 4" key="1">
    <citation type="journal article" date="2019" name="Nat. Ecol. Evol.">
        <title>Megaphylogeny resolves global patterns of mushroom evolution.</title>
        <authorList>
            <person name="Varga T."/>
            <person name="Krizsan K."/>
            <person name="Foldi C."/>
            <person name="Dima B."/>
            <person name="Sanchez-Garcia M."/>
            <person name="Sanchez-Ramirez S."/>
            <person name="Szollosi G.J."/>
            <person name="Szarkandi J.G."/>
            <person name="Papp V."/>
            <person name="Albert L."/>
            <person name="Andreopoulos W."/>
            <person name="Angelini C."/>
            <person name="Antonin V."/>
            <person name="Barry K.W."/>
            <person name="Bougher N.L."/>
            <person name="Buchanan P."/>
            <person name="Buyck B."/>
            <person name="Bense V."/>
            <person name="Catcheside P."/>
            <person name="Chovatia M."/>
            <person name="Cooper J."/>
            <person name="Damon W."/>
            <person name="Desjardin D."/>
            <person name="Finy P."/>
            <person name="Geml J."/>
            <person name="Haridas S."/>
            <person name="Hughes K."/>
            <person name="Justo A."/>
            <person name="Karasinski D."/>
            <person name="Kautmanova I."/>
            <person name="Kiss B."/>
            <person name="Kocsube S."/>
            <person name="Kotiranta H."/>
            <person name="LaButti K.M."/>
            <person name="Lechner B.E."/>
            <person name="Liimatainen K."/>
            <person name="Lipzen A."/>
            <person name="Lukacs Z."/>
            <person name="Mihaltcheva S."/>
            <person name="Morgado L.N."/>
            <person name="Niskanen T."/>
            <person name="Noordeloos M.E."/>
            <person name="Ohm R.A."/>
            <person name="Ortiz-Santana B."/>
            <person name="Ovrebo C."/>
            <person name="Racz N."/>
            <person name="Riley R."/>
            <person name="Savchenko A."/>
            <person name="Shiryaev A."/>
            <person name="Soop K."/>
            <person name="Spirin V."/>
            <person name="Szebenyi C."/>
            <person name="Tomsovsky M."/>
            <person name="Tulloss R.E."/>
            <person name="Uehling J."/>
            <person name="Grigoriev I.V."/>
            <person name="Vagvolgyi C."/>
            <person name="Papp T."/>
            <person name="Martin F.M."/>
            <person name="Miettinen O."/>
            <person name="Hibbett D.S."/>
            <person name="Nagy L.G."/>
        </authorList>
    </citation>
    <scope>NUCLEOTIDE SEQUENCE [LARGE SCALE GENOMIC DNA]</scope>
    <source>
        <strain evidence="3 4">CBS 962.96</strain>
    </source>
</reference>
<evidence type="ECO:0000256" key="1">
    <source>
        <dbReference type="SAM" id="Coils"/>
    </source>
</evidence>
<evidence type="ECO:0008006" key="5">
    <source>
        <dbReference type="Google" id="ProtNLM"/>
    </source>
</evidence>
<evidence type="ECO:0000256" key="2">
    <source>
        <dbReference type="SAM" id="MobiDB-lite"/>
    </source>
</evidence>
<feature type="compositionally biased region" description="Polar residues" evidence="2">
    <location>
        <begin position="1"/>
        <end position="21"/>
    </location>
</feature>
<feature type="region of interest" description="Disordered" evidence="2">
    <location>
        <begin position="1"/>
        <end position="27"/>
    </location>
</feature>
<gene>
    <name evidence="3" type="ORF">K435DRAFT_749946</name>
</gene>
<evidence type="ECO:0000313" key="3">
    <source>
        <dbReference type="EMBL" id="THV01980.1"/>
    </source>
</evidence>
<name>A0A4S8MH24_DENBC</name>
<accession>A0A4S8MH24</accession>
<keyword evidence="1" id="KW-0175">Coiled coil</keyword>
<proteinExistence type="predicted"/>
<organism evidence="3 4">
    <name type="scientific">Dendrothele bispora (strain CBS 962.96)</name>
    <dbReference type="NCBI Taxonomy" id="1314807"/>
    <lineage>
        <taxon>Eukaryota</taxon>
        <taxon>Fungi</taxon>
        <taxon>Dikarya</taxon>
        <taxon>Basidiomycota</taxon>
        <taxon>Agaricomycotina</taxon>
        <taxon>Agaricomycetes</taxon>
        <taxon>Agaricomycetidae</taxon>
        <taxon>Agaricales</taxon>
        <taxon>Agaricales incertae sedis</taxon>
        <taxon>Dendrothele</taxon>
    </lineage>
</organism>
<dbReference type="EMBL" id="ML179082">
    <property type="protein sequence ID" value="THV01980.1"/>
    <property type="molecule type" value="Genomic_DNA"/>
</dbReference>
<sequence length="669" mass="76803">MSSVSENSNQTVNEFPKQSPQRPLAKKLRVARAHAASEPRQCGFLRLPVELLAEVLLSTSSPRDVLAVARCSKYHCNTLMSPSNQFIWKHTRQYCKPAPLPDPPKKFTEASYAAFLFDAGVCEACGTVVKEMMDSFGLRLRLCKKPDCRNKYSSPTNNVLLYHPRVLESHQTFIETLPTLEYSQALSWTIGTIPKYYPESPPVYRSSQWVKALQDYLEASQVPDTFQKFVEECSKKAEWNLDFLKFCVDLHKWKILYQEAYEKIKISNIQFATQLALKEGYTVHDLLNTPTYIALLKPRHRSLEQVTSKDYEKHKATINAELAKVKEARRRREYENTYRQSRELIEKHYNRLRAGKQELPLPSLETFREIPIMRQLQTFPPAGSSEADFDKELKSNHVASKLKTQLNEWREKAKNELGRTLGYEDWKSPSNTKLHPADRVTARWVCKRCHRVSMRYKEDECLDFPGVCIHQCSAPMGKKIDQIPFKAGRFIKDEKAVTAMTKVLEARGISDDDPLSLNALEDLGFRILCKSCDRGNIVMNANSVVGHSHRHDNMEVVLLEEEEAKATLTHPIDKGLALKLLGPENAKASQLLRARKGYGCRHCVQVVPNEPSKKPKTPVMFIFDGLKSHLREKHKVETVRDEDFFYSEELQKAKEESEAKKTKARTLEV</sequence>
<protein>
    <recommendedName>
        <fullName evidence="5">F-box domain-containing protein</fullName>
    </recommendedName>
</protein>
<keyword evidence="4" id="KW-1185">Reference proteome</keyword>
<dbReference type="AlphaFoldDB" id="A0A4S8MH24"/>
<evidence type="ECO:0000313" key="4">
    <source>
        <dbReference type="Proteomes" id="UP000297245"/>
    </source>
</evidence>
<feature type="coiled-coil region" evidence="1">
    <location>
        <begin position="311"/>
        <end position="351"/>
    </location>
</feature>